<proteinExistence type="predicted"/>
<gene>
    <name evidence="2" type="ORF">Edafosvirus1_66</name>
</gene>
<organism evidence="2">
    <name type="scientific">Edafosvirus sp</name>
    <dbReference type="NCBI Taxonomy" id="2487765"/>
    <lineage>
        <taxon>Viruses</taxon>
        <taxon>Varidnaviria</taxon>
        <taxon>Bamfordvirae</taxon>
        <taxon>Nucleocytoviricota</taxon>
        <taxon>Megaviricetes</taxon>
        <taxon>Imitervirales</taxon>
        <taxon>Mimiviridae</taxon>
        <taxon>Klosneuvirinae</taxon>
    </lineage>
</organism>
<reference evidence="2" key="1">
    <citation type="submission" date="2018-10" db="EMBL/GenBank/DDBJ databases">
        <title>Hidden diversity of soil giant viruses.</title>
        <authorList>
            <person name="Schulz F."/>
            <person name="Alteio L."/>
            <person name="Goudeau D."/>
            <person name="Ryan E.M."/>
            <person name="Malmstrom R.R."/>
            <person name="Blanchard J."/>
            <person name="Woyke T."/>
        </authorList>
    </citation>
    <scope>NUCLEOTIDE SEQUENCE</scope>
    <source>
        <strain evidence="2">EDV1</strain>
    </source>
</reference>
<name>A0A3G4ZS74_9VIRU</name>
<feature type="transmembrane region" description="Helical" evidence="1">
    <location>
        <begin position="43"/>
        <end position="67"/>
    </location>
</feature>
<evidence type="ECO:0000256" key="1">
    <source>
        <dbReference type="SAM" id="Phobius"/>
    </source>
</evidence>
<feature type="transmembrane region" description="Helical" evidence="1">
    <location>
        <begin position="166"/>
        <end position="188"/>
    </location>
</feature>
<keyword evidence="1" id="KW-0812">Transmembrane</keyword>
<accession>A0A3G4ZS74</accession>
<sequence length="227" mass="25791">MESNSTIQIEGQTDTIPSNECQTDSQEGKIDTNIKAKMISLNILNVFIIITQGFLVHVITSLCVPDFHNFPSMNPGSKSDQRASYVWIFWFKTFLVIGLWLSILVSLVYLLICHFVRRYAKPSEKMVTNYITLAICGPMAIPFMMACGMIVVFVEAGTADTDFFLFFYYVTVIFTTMFIIMFCPILSLPSMVLSYYISTVGMYSNIQIPLLDQYFNDMENPGEKLKG</sequence>
<evidence type="ECO:0000313" key="2">
    <source>
        <dbReference type="EMBL" id="AYV77735.1"/>
    </source>
</evidence>
<feature type="transmembrane region" description="Helical" evidence="1">
    <location>
        <begin position="87"/>
        <end position="112"/>
    </location>
</feature>
<feature type="transmembrane region" description="Helical" evidence="1">
    <location>
        <begin position="133"/>
        <end position="154"/>
    </location>
</feature>
<keyword evidence="1" id="KW-1133">Transmembrane helix</keyword>
<evidence type="ECO:0008006" key="3">
    <source>
        <dbReference type="Google" id="ProtNLM"/>
    </source>
</evidence>
<protein>
    <recommendedName>
        <fullName evidence="3">Transmembrane protein</fullName>
    </recommendedName>
</protein>
<dbReference type="EMBL" id="MK072066">
    <property type="protein sequence ID" value="AYV77735.1"/>
    <property type="molecule type" value="Genomic_DNA"/>
</dbReference>
<keyword evidence="1" id="KW-0472">Membrane</keyword>